<reference evidence="1" key="1">
    <citation type="submission" date="2019-08" db="EMBL/GenBank/DDBJ databases">
        <authorList>
            <person name="Kucharzyk K."/>
            <person name="Murdoch R.W."/>
            <person name="Higgins S."/>
            <person name="Loffler F."/>
        </authorList>
    </citation>
    <scope>NUCLEOTIDE SEQUENCE</scope>
</reference>
<name>A0A645BUB0_9ZZZZ</name>
<organism evidence="1">
    <name type="scientific">bioreactor metagenome</name>
    <dbReference type="NCBI Taxonomy" id="1076179"/>
    <lineage>
        <taxon>unclassified sequences</taxon>
        <taxon>metagenomes</taxon>
        <taxon>ecological metagenomes</taxon>
    </lineage>
</organism>
<sequence length="58" mass="5676">MISSSLPVANRASGVVSITTTGNGLAATDAADSSEGEYARCKVASASQPEVSMLSSAA</sequence>
<protein>
    <submittedName>
        <fullName evidence="1">Uncharacterized protein</fullName>
    </submittedName>
</protein>
<comment type="caution">
    <text evidence="1">The sequence shown here is derived from an EMBL/GenBank/DDBJ whole genome shotgun (WGS) entry which is preliminary data.</text>
</comment>
<dbReference type="AlphaFoldDB" id="A0A645BUB0"/>
<accession>A0A645BUB0</accession>
<proteinExistence type="predicted"/>
<gene>
    <name evidence="1" type="ORF">SDC9_115963</name>
</gene>
<dbReference type="EMBL" id="VSSQ01022602">
    <property type="protein sequence ID" value="MPM69019.1"/>
    <property type="molecule type" value="Genomic_DNA"/>
</dbReference>
<evidence type="ECO:0000313" key="1">
    <source>
        <dbReference type="EMBL" id="MPM69019.1"/>
    </source>
</evidence>